<sequence>MYDDQLLFSLSFPSLSSSSSCLRKNSFFYPIIHQLILTPTYTFIKSNGRESSTASDPTNHTSLTSHRAPLPSTETASAIMAASSLSPRRAIIAASPISSAPPPTIRHRPHTVPPPLPQQPSLTNRRRRPHTDARPLGSPPSGHRRPPLSPLSSAPPNHHRPESHGSSSPSKLISTPPQSSLCLFASPSSAPFTDLRCAAPLALPLLHMAP</sequence>
<dbReference type="EnsemblPlants" id="OGLUM03G27980.1">
    <property type="protein sequence ID" value="OGLUM03G27980.1"/>
    <property type="gene ID" value="OGLUM03G27980"/>
</dbReference>
<protein>
    <submittedName>
        <fullName evidence="2">Uncharacterized protein</fullName>
    </submittedName>
</protein>
<name>A0A0D9ZAZ4_9ORYZ</name>
<reference evidence="2" key="1">
    <citation type="submission" date="2015-04" db="UniProtKB">
        <authorList>
            <consortium name="EnsemblPlants"/>
        </authorList>
    </citation>
    <scope>IDENTIFICATION</scope>
</reference>
<evidence type="ECO:0000313" key="3">
    <source>
        <dbReference type="Proteomes" id="UP000026961"/>
    </source>
</evidence>
<organism evidence="2">
    <name type="scientific">Oryza glumipatula</name>
    <dbReference type="NCBI Taxonomy" id="40148"/>
    <lineage>
        <taxon>Eukaryota</taxon>
        <taxon>Viridiplantae</taxon>
        <taxon>Streptophyta</taxon>
        <taxon>Embryophyta</taxon>
        <taxon>Tracheophyta</taxon>
        <taxon>Spermatophyta</taxon>
        <taxon>Magnoliopsida</taxon>
        <taxon>Liliopsida</taxon>
        <taxon>Poales</taxon>
        <taxon>Poaceae</taxon>
        <taxon>BOP clade</taxon>
        <taxon>Oryzoideae</taxon>
        <taxon>Oryzeae</taxon>
        <taxon>Oryzinae</taxon>
        <taxon>Oryza</taxon>
    </lineage>
</organism>
<feature type="compositionally biased region" description="Polar residues" evidence="1">
    <location>
        <begin position="48"/>
        <end position="65"/>
    </location>
</feature>
<dbReference type="HOGENOM" id="CLU_1311851_0_0_1"/>
<evidence type="ECO:0000256" key="1">
    <source>
        <dbReference type="SAM" id="MobiDB-lite"/>
    </source>
</evidence>
<dbReference type="Gramene" id="OGLUM03G27980.1">
    <property type="protein sequence ID" value="OGLUM03G27980.1"/>
    <property type="gene ID" value="OGLUM03G27980"/>
</dbReference>
<keyword evidence="3" id="KW-1185">Reference proteome</keyword>
<dbReference type="AlphaFoldDB" id="A0A0D9ZAZ4"/>
<feature type="region of interest" description="Disordered" evidence="1">
    <location>
        <begin position="96"/>
        <end position="177"/>
    </location>
</feature>
<evidence type="ECO:0000313" key="2">
    <source>
        <dbReference type="EnsemblPlants" id="OGLUM03G27980.1"/>
    </source>
</evidence>
<dbReference type="Proteomes" id="UP000026961">
    <property type="component" value="Chromosome 3"/>
</dbReference>
<feature type="region of interest" description="Disordered" evidence="1">
    <location>
        <begin position="48"/>
        <end position="71"/>
    </location>
</feature>
<feature type="compositionally biased region" description="Polar residues" evidence="1">
    <location>
        <begin position="164"/>
        <end position="177"/>
    </location>
</feature>
<accession>A0A0D9ZAZ4</accession>
<proteinExistence type="predicted"/>
<reference evidence="2" key="2">
    <citation type="submission" date="2018-05" db="EMBL/GenBank/DDBJ databases">
        <title>OgluRS3 (Oryza glumaepatula Reference Sequence Version 3).</title>
        <authorList>
            <person name="Zhang J."/>
            <person name="Kudrna D."/>
            <person name="Lee S."/>
            <person name="Talag J."/>
            <person name="Welchert J."/>
            <person name="Wing R.A."/>
        </authorList>
    </citation>
    <scope>NUCLEOTIDE SEQUENCE [LARGE SCALE GENOMIC DNA]</scope>
</reference>